<dbReference type="RefSeq" id="WP_180965565.1">
    <property type="nucleotide sequence ID" value="NZ_PNHK01000879.1"/>
</dbReference>
<comment type="caution">
    <text evidence="1">The sequence shown here is derived from an EMBL/GenBank/DDBJ whole genome shotgun (WGS) entry which is preliminary data.</text>
</comment>
<reference evidence="1 2" key="1">
    <citation type="submission" date="2017-09" db="EMBL/GenBank/DDBJ databases">
        <title>Bacterial strain isolated from the female urinary microbiota.</title>
        <authorList>
            <person name="Thomas-White K."/>
            <person name="Kumar N."/>
            <person name="Forster S."/>
            <person name="Putonti C."/>
            <person name="Lawley T."/>
            <person name="Wolfe A.J."/>
        </authorList>
    </citation>
    <scope>NUCLEOTIDE SEQUENCE [LARGE SCALE GENOMIC DNA]</scope>
    <source>
        <strain evidence="1 2">UMB1301</strain>
    </source>
</reference>
<evidence type="ECO:0000313" key="1">
    <source>
        <dbReference type="EMBL" id="PMC96202.1"/>
    </source>
</evidence>
<feature type="non-terminal residue" evidence="1">
    <location>
        <position position="1"/>
    </location>
</feature>
<evidence type="ECO:0000313" key="2">
    <source>
        <dbReference type="Proteomes" id="UP000235598"/>
    </source>
</evidence>
<sequence length="69" mass="7335">FDKLEGKNEAVYIDEDNGKQTGTVTDEGRFVTTTIEVKAGETVTAHFASTRIDAAAKVTLNGEKAATAM</sequence>
<accession>A0A2N6VAI5</accession>
<organism evidence="1 2">
    <name type="scientific">Brevibacterium paucivorans</name>
    <dbReference type="NCBI Taxonomy" id="170994"/>
    <lineage>
        <taxon>Bacteria</taxon>
        <taxon>Bacillati</taxon>
        <taxon>Actinomycetota</taxon>
        <taxon>Actinomycetes</taxon>
        <taxon>Micrococcales</taxon>
        <taxon>Brevibacteriaceae</taxon>
        <taxon>Brevibacterium</taxon>
    </lineage>
</organism>
<dbReference type="Proteomes" id="UP000235598">
    <property type="component" value="Unassembled WGS sequence"/>
</dbReference>
<name>A0A2N6VAI5_9MICO</name>
<protein>
    <submittedName>
        <fullName evidence="1">Uncharacterized protein</fullName>
    </submittedName>
</protein>
<gene>
    <name evidence="1" type="ORF">CJ199_16650</name>
</gene>
<proteinExistence type="predicted"/>
<dbReference type="EMBL" id="PNHK01000879">
    <property type="protein sequence ID" value="PMC96202.1"/>
    <property type="molecule type" value="Genomic_DNA"/>
</dbReference>
<dbReference type="AlphaFoldDB" id="A0A2N6VAI5"/>